<dbReference type="AlphaFoldDB" id="A0A979FV12"/>
<dbReference type="GeneID" id="108667973"/>
<accession>A0A979FV12</accession>
<reference evidence="2" key="1">
    <citation type="submission" date="2025-08" db="UniProtKB">
        <authorList>
            <consortium name="RefSeq"/>
        </authorList>
    </citation>
    <scope>IDENTIFICATION</scope>
    <source>
        <tissue evidence="2">Whole organism</tissue>
    </source>
</reference>
<evidence type="ECO:0000313" key="1">
    <source>
        <dbReference type="Proteomes" id="UP000694843"/>
    </source>
</evidence>
<evidence type="ECO:0000313" key="2">
    <source>
        <dbReference type="RefSeq" id="XP_047740418.1"/>
    </source>
</evidence>
<keyword evidence="1" id="KW-1185">Reference proteome</keyword>
<dbReference type="InterPro" id="IPR008979">
    <property type="entry name" value="Galactose-bd-like_sf"/>
</dbReference>
<dbReference type="OrthoDB" id="6394394at2759"/>
<dbReference type="Gene3D" id="2.60.120.260">
    <property type="entry name" value="Galactose-binding domain-like"/>
    <property type="match status" value="1"/>
</dbReference>
<organism evidence="1 2">
    <name type="scientific">Hyalella azteca</name>
    <name type="common">Amphipod</name>
    <dbReference type="NCBI Taxonomy" id="294128"/>
    <lineage>
        <taxon>Eukaryota</taxon>
        <taxon>Metazoa</taxon>
        <taxon>Ecdysozoa</taxon>
        <taxon>Arthropoda</taxon>
        <taxon>Crustacea</taxon>
        <taxon>Multicrustacea</taxon>
        <taxon>Malacostraca</taxon>
        <taxon>Eumalacostraca</taxon>
        <taxon>Peracarida</taxon>
        <taxon>Amphipoda</taxon>
        <taxon>Senticaudata</taxon>
        <taxon>Talitrida</taxon>
        <taxon>Talitroidea</taxon>
        <taxon>Hyalellidae</taxon>
        <taxon>Hyalella</taxon>
    </lineage>
</organism>
<protein>
    <submittedName>
        <fullName evidence="2">Uncharacterized protein LOC108667973</fullName>
    </submittedName>
</protein>
<dbReference type="Proteomes" id="UP000694843">
    <property type="component" value="Unplaced"/>
</dbReference>
<dbReference type="SUPFAM" id="SSF49785">
    <property type="entry name" value="Galactose-binding domain-like"/>
    <property type="match status" value="1"/>
</dbReference>
<name>A0A979FV12_HYAAZ</name>
<dbReference type="KEGG" id="hazt:108667973"/>
<proteinExistence type="predicted"/>
<dbReference type="RefSeq" id="XP_047740418.1">
    <property type="nucleotide sequence ID" value="XM_047884462.1"/>
</dbReference>
<gene>
    <name evidence="2" type="primary">LOC108667973</name>
</gene>
<sequence>MCSVWSFQTDPSYEAVTFPEPTVVAYWPKRMAPVTAVDVAMGKPVSTGGTYTGYSPADMLTAGTTCYNTMEDCFCTVDEDNWVMVDLQASLPVRTVVLTGPAFGDVLYFRNVVVRAGNTGGATDPIIGKTPSTAATDYKTYTLTSE</sequence>